<gene>
    <name evidence="2" type="ORF">V3Q77_14265</name>
</gene>
<evidence type="ECO:0000256" key="1">
    <source>
        <dbReference type="SAM" id="MobiDB-lite"/>
    </source>
</evidence>
<keyword evidence="3" id="KW-1185">Reference proteome</keyword>
<evidence type="ECO:0000313" key="2">
    <source>
        <dbReference type="EMBL" id="MFK7051041.1"/>
    </source>
</evidence>
<proteinExistence type="predicted"/>
<dbReference type="Pfam" id="PF13730">
    <property type="entry name" value="HTH_36"/>
    <property type="match status" value="1"/>
</dbReference>
<organism evidence="2 3">
    <name type="scientific">Flavobacterium davisii</name>
    <dbReference type="NCBI Taxonomy" id="2906077"/>
    <lineage>
        <taxon>Bacteria</taxon>
        <taxon>Pseudomonadati</taxon>
        <taxon>Bacteroidota</taxon>
        <taxon>Flavobacteriia</taxon>
        <taxon>Flavobacteriales</taxon>
        <taxon>Flavobacteriaceae</taxon>
        <taxon>Flavobacterium</taxon>
    </lineage>
</organism>
<dbReference type="EMBL" id="JAZGZR010000069">
    <property type="protein sequence ID" value="MFK7051041.1"/>
    <property type="molecule type" value="Genomic_DNA"/>
</dbReference>
<dbReference type="RefSeq" id="WP_405323445.1">
    <property type="nucleotide sequence ID" value="NZ_JAZGZR010000069.1"/>
</dbReference>
<accession>A0ABW8PTV9</accession>
<name>A0ABW8PTV9_9FLAO</name>
<sequence length="236" mass="27075">MIGGTDMTEKVERPNYYAIIPASVRYDNNLPGKASLLYGEITALCNQKGYCWASDSYFANLYGVAKSTIQTWLKALEINGHISRDVIYKEGTREIEHRYIRISVGGTPKNQRENNTSINTTVNNTSNKKHSAANATPLVQLKKDFDEIWKEYPNKQDKGRAFNHYKAWRNKSVNHNNAYLFERLRLYKKHLAANPWKSPMNGSTWFNGRFTDDYELTSSGNSSNNTAPQTREDWFG</sequence>
<reference evidence="2 3" key="1">
    <citation type="submission" date="2024-02" db="EMBL/GenBank/DDBJ databases">
        <title>Comparative Genomic Analysis of Flavobacterium Species Causing Columnaris Disease of Freshwater Fish in Thailand: Insights into Virulence and Resistance Mechanisms.</title>
        <authorList>
            <person name="Nguyen D."/>
            <person name="Chokmangmeepisarn P."/>
            <person name="Khianchaikhan K."/>
            <person name="Morishita M."/>
            <person name="Bunnoy A."/>
            <person name="Rodkhum C."/>
        </authorList>
    </citation>
    <scope>NUCLEOTIDE SEQUENCE [LARGE SCALE GENOMIC DNA]</scope>
    <source>
        <strain evidence="2 3">KCRT2007</strain>
    </source>
</reference>
<dbReference type="Proteomes" id="UP001621813">
    <property type="component" value="Unassembled WGS sequence"/>
</dbReference>
<feature type="compositionally biased region" description="Polar residues" evidence="1">
    <location>
        <begin position="217"/>
        <end position="229"/>
    </location>
</feature>
<feature type="region of interest" description="Disordered" evidence="1">
    <location>
        <begin position="217"/>
        <end position="236"/>
    </location>
</feature>
<evidence type="ECO:0000313" key="3">
    <source>
        <dbReference type="Proteomes" id="UP001621813"/>
    </source>
</evidence>
<comment type="caution">
    <text evidence="2">The sequence shown here is derived from an EMBL/GenBank/DDBJ whole genome shotgun (WGS) entry which is preliminary data.</text>
</comment>
<protein>
    <submittedName>
        <fullName evidence="2">Helix-turn-helix domain-containing protein</fullName>
    </submittedName>
</protein>